<reference evidence="4" key="1">
    <citation type="submission" date="2017-02" db="EMBL/GenBank/DDBJ databases">
        <title>Parasitoid Jewel Wasp Mounts Multi-Pronged Neurochemical Attack to Hijack a Host Brain.</title>
        <authorList>
            <person name="Arvidson R.S."/>
            <person name="Kaiser M."/>
            <person name="Libersat F."/>
            <person name="Adams M.E."/>
        </authorList>
    </citation>
    <scope>NUCLEOTIDE SEQUENCE</scope>
    <source>
        <strain evidence="4">178</strain>
    </source>
</reference>
<feature type="coiled-coil region" evidence="1">
    <location>
        <begin position="94"/>
        <end position="121"/>
    </location>
</feature>
<feature type="chain" id="PRO_5012371033" evidence="3">
    <location>
        <begin position="17"/>
        <end position="260"/>
    </location>
</feature>
<sequence>MLKATIGLWLLASICGLQICNTFALPRRNSMLSRYNDYIRNATNEIKLNLSLLKLHFINGNLSLYSYLVLLYNALCYSFRKKVAAKLGHVRVAMMIEQEKCKDVEKCYDNAENKINEIESTTISELHQCIKIGMDKYDTYLGPAKNFINVGQEILITFKHIFAPCVNTIYMDHSCMHTEITKMKTRIDNFKKQYMEYSMQHHTAVYGGLHHTFSCLNYKINGTLFIVTEVMKQSGICMKGQSGIRQNWLSLKNAVYQLRG</sequence>
<keyword evidence="3" id="KW-0732">Signal</keyword>
<proteinExistence type="evidence at transcript level"/>
<evidence type="ECO:0000256" key="3">
    <source>
        <dbReference type="SAM" id="SignalP"/>
    </source>
</evidence>
<dbReference type="AlphaFoldDB" id="A0A1W6EW58"/>
<feature type="transmembrane region" description="Helical" evidence="2">
    <location>
        <begin position="62"/>
        <end position="79"/>
    </location>
</feature>
<keyword evidence="1" id="KW-0175">Coiled coil</keyword>
<keyword evidence="2" id="KW-1133">Transmembrane helix</keyword>
<keyword evidence="2" id="KW-0812">Transmembrane</keyword>
<evidence type="ECO:0000256" key="1">
    <source>
        <dbReference type="SAM" id="Coils"/>
    </source>
</evidence>
<accession>A0A1W6EW58</accession>
<feature type="signal peptide" evidence="3">
    <location>
        <begin position="1"/>
        <end position="16"/>
    </location>
</feature>
<evidence type="ECO:0000256" key="2">
    <source>
        <dbReference type="SAM" id="Phobius"/>
    </source>
</evidence>
<name>A0A1W6EW58_AMPCP</name>
<protein>
    <submittedName>
        <fullName evidence="4">Venom protein</fullName>
    </submittedName>
</protein>
<dbReference type="EMBL" id="KY563551">
    <property type="protein sequence ID" value="ARK19960.1"/>
    <property type="molecule type" value="mRNA"/>
</dbReference>
<keyword evidence="2" id="KW-0472">Membrane</keyword>
<evidence type="ECO:0000313" key="4">
    <source>
        <dbReference type="EMBL" id="ARK19960.1"/>
    </source>
</evidence>
<organism evidence="4">
    <name type="scientific">Ampulex compressa</name>
    <name type="common">Emerald cockroach wasp</name>
    <dbReference type="NCBI Taxonomy" id="860918"/>
    <lineage>
        <taxon>Eukaryota</taxon>
        <taxon>Metazoa</taxon>
        <taxon>Ecdysozoa</taxon>
        <taxon>Arthropoda</taxon>
        <taxon>Hexapoda</taxon>
        <taxon>Insecta</taxon>
        <taxon>Pterygota</taxon>
        <taxon>Neoptera</taxon>
        <taxon>Endopterygota</taxon>
        <taxon>Hymenoptera</taxon>
        <taxon>Apocrita</taxon>
        <taxon>Aculeata</taxon>
        <taxon>Apoidea</taxon>
        <taxon>Ampulicidae</taxon>
        <taxon>Ampulicini</taxon>
        <taxon>Ampulex</taxon>
    </lineage>
</organism>